<gene>
    <name evidence="2" type="ORF">CERZMDRAFT_83847</name>
</gene>
<evidence type="ECO:0000313" key="3">
    <source>
        <dbReference type="Proteomes" id="UP000799539"/>
    </source>
</evidence>
<accession>A0A6A6FK26</accession>
<feature type="compositionally biased region" description="Polar residues" evidence="1">
    <location>
        <begin position="310"/>
        <end position="323"/>
    </location>
</feature>
<dbReference type="EMBL" id="ML992670">
    <property type="protein sequence ID" value="KAF2213740.1"/>
    <property type="molecule type" value="Genomic_DNA"/>
</dbReference>
<protein>
    <submittedName>
        <fullName evidence="2">Uncharacterized protein</fullName>
    </submittedName>
</protein>
<proteinExistence type="predicted"/>
<reference evidence="2" key="1">
    <citation type="journal article" date="2020" name="Stud. Mycol.">
        <title>101 Dothideomycetes genomes: a test case for predicting lifestyles and emergence of pathogens.</title>
        <authorList>
            <person name="Haridas S."/>
            <person name="Albert R."/>
            <person name="Binder M."/>
            <person name="Bloem J."/>
            <person name="Labutti K."/>
            <person name="Salamov A."/>
            <person name="Andreopoulos B."/>
            <person name="Baker S."/>
            <person name="Barry K."/>
            <person name="Bills G."/>
            <person name="Bluhm B."/>
            <person name="Cannon C."/>
            <person name="Castanera R."/>
            <person name="Culley D."/>
            <person name="Daum C."/>
            <person name="Ezra D."/>
            <person name="Gonzalez J."/>
            <person name="Henrissat B."/>
            <person name="Kuo A."/>
            <person name="Liang C."/>
            <person name="Lipzen A."/>
            <person name="Lutzoni F."/>
            <person name="Magnuson J."/>
            <person name="Mondo S."/>
            <person name="Nolan M."/>
            <person name="Ohm R."/>
            <person name="Pangilinan J."/>
            <person name="Park H.-J."/>
            <person name="Ramirez L."/>
            <person name="Alfaro M."/>
            <person name="Sun H."/>
            <person name="Tritt A."/>
            <person name="Yoshinaga Y."/>
            <person name="Zwiers L.-H."/>
            <person name="Turgeon B."/>
            <person name="Goodwin S."/>
            <person name="Spatafora J."/>
            <person name="Crous P."/>
            <person name="Grigoriev I."/>
        </authorList>
    </citation>
    <scope>NUCLEOTIDE SEQUENCE</scope>
    <source>
        <strain evidence="2">SCOH1-5</strain>
    </source>
</reference>
<keyword evidence="3" id="KW-1185">Reference proteome</keyword>
<evidence type="ECO:0000256" key="1">
    <source>
        <dbReference type="SAM" id="MobiDB-lite"/>
    </source>
</evidence>
<name>A0A6A6FK26_9PEZI</name>
<feature type="compositionally biased region" description="Basic residues" evidence="1">
    <location>
        <begin position="330"/>
        <end position="342"/>
    </location>
</feature>
<organism evidence="2 3">
    <name type="scientific">Cercospora zeae-maydis SCOH1-5</name>
    <dbReference type="NCBI Taxonomy" id="717836"/>
    <lineage>
        <taxon>Eukaryota</taxon>
        <taxon>Fungi</taxon>
        <taxon>Dikarya</taxon>
        <taxon>Ascomycota</taxon>
        <taxon>Pezizomycotina</taxon>
        <taxon>Dothideomycetes</taxon>
        <taxon>Dothideomycetidae</taxon>
        <taxon>Mycosphaerellales</taxon>
        <taxon>Mycosphaerellaceae</taxon>
        <taxon>Cercospora</taxon>
    </lineage>
</organism>
<feature type="region of interest" description="Disordered" evidence="1">
    <location>
        <begin position="285"/>
        <end position="388"/>
    </location>
</feature>
<evidence type="ECO:0000313" key="2">
    <source>
        <dbReference type="EMBL" id="KAF2213740.1"/>
    </source>
</evidence>
<feature type="compositionally biased region" description="Basic and acidic residues" evidence="1">
    <location>
        <begin position="285"/>
        <end position="295"/>
    </location>
</feature>
<sequence length="452" mass="50213">MHPLQVTVGASAGAARWHCLDLGCVRQRWATYGLRSLAFRKQVRRQFHMNPSHHDQRRTSPGVAMAIFARPSHVESQGAAMEQQLMRMESMVVVYSTAKGGFAYACNISFASSANGRVVCALLVAAMSVKLWREDLECGCTAGSSVMLLDTREVLALFTVYSRRKEGYMYDAMSVGARAGFRAKHDAWLGFANGSRDQKMYDDGAVISLAARSFWRSRDEVQWKAVKCGIDIPGYARAWLGEKRKDYGLSYGNAKRSANVAEVVVVRSLAGRDWAKKNKLWTHEQHDPEDMRNENGDDVVCTRPRWTGSVKPSQSQHVPSSNSREAKAIPSRRQRVSRRHTARPPGPTSTPAVARYGRAVSPPAVHPSPHTRRGGEQRASPRYHHHGNWAGALGRAHARTRANAPARHGGRVRSRATAMQCVKSVKDAHRYYYSHDIGSVPDRRTAGEGNRA</sequence>
<dbReference type="AlphaFoldDB" id="A0A6A6FK26"/>
<dbReference type="Proteomes" id="UP000799539">
    <property type="component" value="Unassembled WGS sequence"/>
</dbReference>